<dbReference type="AlphaFoldDB" id="H0I3Y0"/>
<evidence type="ECO:0000313" key="1">
    <source>
        <dbReference type="EMBL" id="EHK52337.1"/>
    </source>
</evidence>
<reference evidence="1 2" key="1">
    <citation type="journal article" date="2012" name="J. Bacteriol.">
        <title>Draft Genome Sequence of Mesorhizobium alhagi CCNWXJ12-2T, a Novel Salt-Resistant Species Isolated from the Desert of Northwestern China.</title>
        <authorList>
            <person name="Zhou M."/>
            <person name="Chen W."/>
            <person name="Chen H."/>
            <person name="Wei G."/>
        </authorList>
    </citation>
    <scope>NUCLEOTIDE SEQUENCE [LARGE SCALE GENOMIC DNA]</scope>
    <source>
        <strain evidence="1 2">CCNWXJ12-2</strain>
    </source>
</reference>
<evidence type="ECO:0000313" key="2">
    <source>
        <dbReference type="Proteomes" id="UP000003250"/>
    </source>
</evidence>
<dbReference type="Proteomes" id="UP000003250">
    <property type="component" value="Unassembled WGS sequence"/>
</dbReference>
<organism evidence="1 2">
    <name type="scientific">Mesorhizobium alhagi CCNWXJ12-2</name>
    <dbReference type="NCBI Taxonomy" id="1107882"/>
    <lineage>
        <taxon>Bacteria</taxon>
        <taxon>Pseudomonadati</taxon>
        <taxon>Pseudomonadota</taxon>
        <taxon>Alphaproteobacteria</taxon>
        <taxon>Hyphomicrobiales</taxon>
        <taxon>Phyllobacteriaceae</taxon>
        <taxon>Allomesorhizobium</taxon>
    </lineage>
</organism>
<gene>
    <name evidence="1" type="ORF">MAXJ12_35986</name>
</gene>
<keyword evidence="2" id="KW-1185">Reference proteome</keyword>
<dbReference type="EMBL" id="AHAM01000338">
    <property type="protein sequence ID" value="EHK52337.1"/>
    <property type="molecule type" value="Genomic_DNA"/>
</dbReference>
<protein>
    <submittedName>
        <fullName evidence="1">Uncharacterized protein</fullName>
    </submittedName>
</protein>
<sequence>MNRNFSTERRGSSSLEAISQSAVVDCPRRPLQAQPDGRGFGTEFRRHFSGLAACGLL</sequence>
<proteinExistence type="predicted"/>
<name>H0I3Y0_9HYPH</name>
<accession>H0I3Y0</accession>